<evidence type="ECO:0000256" key="1">
    <source>
        <dbReference type="SAM" id="MobiDB-lite"/>
    </source>
</evidence>
<dbReference type="SUPFAM" id="SSF68912">
    <property type="entry name" value="Rho N-terminal domain-like"/>
    <property type="match status" value="1"/>
</dbReference>
<dbReference type="RefSeq" id="WP_010836250.1">
    <property type="nucleotide sequence ID" value="NZ_QRCM01000001.1"/>
</dbReference>
<feature type="region of interest" description="Disordered" evidence="1">
    <location>
        <begin position="1"/>
        <end position="59"/>
    </location>
</feature>
<organism evidence="3 4">
    <name type="scientific">Rhodococcus rhodnii</name>
    <dbReference type="NCBI Taxonomy" id="38312"/>
    <lineage>
        <taxon>Bacteria</taxon>
        <taxon>Bacillati</taxon>
        <taxon>Actinomycetota</taxon>
        <taxon>Actinomycetes</taxon>
        <taxon>Mycobacteriales</taxon>
        <taxon>Nocardiaceae</taxon>
        <taxon>Rhodococcus</taxon>
    </lineage>
</organism>
<evidence type="ECO:0000259" key="2">
    <source>
        <dbReference type="Pfam" id="PF07498"/>
    </source>
</evidence>
<comment type="caution">
    <text evidence="3">The sequence shown here is derived from an EMBL/GenBank/DDBJ whole genome shotgun (WGS) entry which is preliminary data.</text>
</comment>
<gene>
    <name evidence="3" type="ORF">DW322_14330</name>
</gene>
<evidence type="ECO:0000313" key="4">
    <source>
        <dbReference type="Proteomes" id="UP000471120"/>
    </source>
</evidence>
<dbReference type="InterPro" id="IPR055642">
    <property type="entry name" value="DUF7218"/>
</dbReference>
<evidence type="ECO:0000313" key="3">
    <source>
        <dbReference type="EMBL" id="TXG91180.1"/>
    </source>
</evidence>
<dbReference type="Pfam" id="PF07498">
    <property type="entry name" value="Rho_N"/>
    <property type="match status" value="1"/>
</dbReference>
<dbReference type="InterPro" id="IPR036269">
    <property type="entry name" value="Rho_N_sf"/>
</dbReference>
<accession>A0A6P2CGX2</accession>
<dbReference type="InterPro" id="IPR011112">
    <property type="entry name" value="Rho-like_N"/>
</dbReference>
<dbReference type="GO" id="GO:0006353">
    <property type="term" value="P:DNA-templated transcription termination"/>
    <property type="evidence" value="ECO:0007669"/>
    <property type="project" value="InterPro"/>
</dbReference>
<feature type="compositionally biased region" description="Basic and acidic residues" evidence="1">
    <location>
        <begin position="1"/>
        <end position="34"/>
    </location>
</feature>
<protein>
    <submittedName>
        <fullName evidence="3">Rho termination factor</fullName>
    </submittedName>
</protein>
<dbReference type="AlphaFoldDB" id="A0A6P2CGX2"/>
<proteinExistence type="predicted"/>
<dbReference type="Pfam" id="PF23855">
    <property type="entry name" value="DUF7218"/>
    <property type="match status" value="1"/>
</dbReference>
<feature type="domain" description="Rho termination factor-like N-terminal" evidence="2">
    <location>
        <begin position="59"/>
        <end position="90"/>
    </location>
</feature>
<dbReference type="EMBL" id="QRCM01000001">
    <property type="protein sequence ID" value="TXG91180.1"/>
    <property type="molecule type" value="Genomic_DNA"/>
</dbReference>
<reference evidence="3 4" key="1">
    <citation type="submission" date="2018-07" db="EMBL/GenBank/DDBJ databases">
        <title>Genome sequence of Rhodococcus rhodnii ATCC 35071 from Rhodnius prolixus.</title>
        <authorList>
            <person name="Patel V."/>
            <person name="Vogel K.J."/>
        </authorList>
    </citation>
    <scope>NUCLEOTIDE SEQUENCE [LARGE SCALE GENOMIC DNA]</scope>
    <source>
        <strain evidence="3 4">ATCC 35071</strain>
    </source>
</reference>
<dbReference type="Proteomes" id="UP000471120">
    <property type="component" value="Unassembled WGS sequence"/>
</dbReference>
<name>A0A6P2CGX2_9NOCA</name>
<sequence length="93" mass="10467">MPKESGRSDDQPELKDQDLYEKLRDEGNSKEKSARISNAAANRGRSAVGRKGGHAEAYEEWTVDELRSRAKELGMTGYSDMNKGDLIDELRNH</sequence>